<dbReference type="Pfam" id="PF07687">
    <property type="entry name" value="M20_dimer"/>
    <property type="match status" value="1"/>
</dbReference>
<dbReference type="RefSeq" id="WP_038479818.1">
    <property type="nucleotide sequence ID" value="NZ_CP003923.1"/>
</dbReference>
<dbReference type="PROSITE" id="PS00758">
    <property type="entry name" value="ARGE_DAPE_CPG2_1"/>
    <property type="match status" value="1"/>
</dbReference>
<comment type="similarity">
    <text evidence="1">Belongs to the peptidase M20 family.</text>
</comment>
<comment type="cofactor">
    <cofactor evidence="3">
        <name>Zn(2+)</name>
        <dbReference type="ChEBI" id="CHEBI:29105"/>
    </cofactor>
    <text evidence="3">Binds 2 Zn(2+) ions per subunit.</text>
</comment>
<dbReference type="PANTHER" id="PTHR32494:SF5">
    <property type="entry name" value="ALLANTOATE AMIDOHYDROLASE"/>
    <property type="match status" value="1"/>
</dbReference>
<dbReference type="NCBIfam" id="NF006771">
    <property type="entry name" value="PRK09290.1-5"/>
    <property type="match status" value="1"/>
</dbReference>
<feature type="binding site" evidence="3">
    <location>
        <position position="131"/>
    </location>
    <ligand>
        <name>Zn(2+)</name>
        <dbReference type="ChEBI" id="CHEBI:29105"/>
        <label>2</label>
    </ligand>
</feature>
<feature type="binding site" evidence="3">
    <location>
        <position position="380"/>
    </location>
    <ligand>
        <name>Zn(2+)</name>
        <dbReference type="ChEBI" id="CHEBI:29105"/>
        <label>2</label>
    </ligand>
</feature>
<evidence type="ECO:0000313" key="5">
    <source>
        <dbReference type="EMBL" id="AIC94433.1"/>
    </source>
</evidence>
<accession>A0A060M1K7</accession>
<dbReference type="NCBIfam" id="TIGR01879">
    <property type="entry name" value="hydantase"/>
    <property type="match status" value="1"/>
</dbReference>
<evidence type="ECO:0000259" key="4">
    <source>
        <dbReference type="Pfam" id="PF07687"/>
    </source>
</evidence>
<dbReference type="STRING" id="1246626.BleG1_1855"/>
<dbReference type="InterPro" id="IPR001261">
    <property type="entry name" value="ArgE/DapE_CS"/>
</dbReference>
<dbReference type="SUPFAM" id="SSF55031">
    <property type="entry name" value="Bacterial exopeptidase dimerisation domain"/>
    <property type="match status" value="1"/>
</dbReference>
<dbReference type="eggNOG" id="COG0624">
    <property type="taxonomic scope" value="Bacteria"/>
</dbReference>
<dbReference type="KEGG" id="ble:BleG1_1855"/>
<name>A0A060M1K7_9BACI</name>
<reference evidence="5 6" key="1">
    <citation type="journal article" date="2014" name="Gene">
        <title>A comparative genomic analysis of the alkalitolerant soil bacterium Bacillus lehensis G1.</title>
        <authorList>
            <person name="Noor Y.M."/>
            <person name="Samsulrizal N.H."/>
            <person name="Jema'on N.A."/>
            <person name="Low K.O."/>
            <person name="Ramli A.N."/>
            <person name="Alias N.I."/>
            <person name="Damis S.I."/>
            <person name="Fuzi S.F."/>
            <person name="Isa M.N."/>
            <person name="Murad A.M."/>
            <person name="Raih M.F."/>
            <person name="Bakar F.D."/>
            <person name="Najimudin N."/>
            <person name="Mahadi N.M."/>
            <person name="Illias R.M."/>
        </authorList>
    </citation>
    <scope>NUCLEOTIDE SEQUENCE [LARGE SCALE GENOMIC DNA]</scope>
    <source>
        <strain evidence="5 6">G1</strain>
    </source>
</reference>
<dbReference type="CDD" id="cd03884">
    <property type="entry name" value="M20_bAS"/>
    <property type="match status" value="1"/>
</dbReference>
<keyword evidence="3" id="KW-0479">Metal-binding</keyword>
<dbReference type="Pfam" id="PF01546">
    <property type="entry name" value="Peptidase_M20"/>
    <property type="match status" value="1"/>
</dbReference>
<evidence type="ECO:0000256" key="2">
    <source>
        <dbReference type="ARBA" id="ARBA00022801"/>
    </source>
</evidence>
<keyword evidence="2 5" id="KW-0378">Hydrolase</keyword>
<sequence length="409" mass="45064">MKTENLRINQDRLMDTLRDFAKIGETENKGVTRLALSKEDIQARTYLKDQCEALGLTVQWDDLGNMYALLSGKNPDQAPIYMGSHLDTVKKGGRFDGVLGVAAGLEVLRVMIDQGIEFNRPVGIINFTNEEGARFEPSMMASGIIAGKFDLRTMTKKIDESGMTFGEALELSGFKGSHANRLNQAAAFLELHIEQGPILEQRQLDIGVVECVVGMCCYEIDITGQSNHAGTTPQSMRKDALTAANHLMNILHKRLTKLDSDLVYTIGRFSVSPNIHTVIPNKVVFSIEARHKDEGVIKQVETILSEVTNECSLPSNATKLWGRNTVWFNEQVVQQIEESTKALDYSYTKMVSGAGHDAQFIAGIVPSAMIFVPSAGGISHSENEYTSWEACGIGANVLLETVYRLTTKL</sequence>
<feature type="binding site" evidence="3">
    <location>
        <position position="96"/>
    </location>
    <ligand>
        <name>Zn(2+)</name>
        <dbReference type="ChEBI" id="CHEBI:29105"/>
        <label>1</label>
    </ligand>
</feature>
<dbReference type="OrthoDB" id="9808195at2"/>
<gene>
    <name evidence="5" type="ORF">BleG1_1855</name>
</gene>
<dbReference type="GO" id="GO:0046872">
    <property type="term" value="F:metal ion binding"/>
    <property type="evidence" value="ECO:0007669"/>
    <property type="project" value="UniProtKB-KW"/>
</dbReference>
<feature type="domain" description="Peptidase M20 dimerisation" evidence="4">
    <location>
        <begin position="214"/>
        <end position="305"/>
    </location>
</feature>
<dbReference type="PATRIC" id="fig|1246626.3.peg.1850"/>
<proteinExistence type="inferred from homology"/>
<evidence type="ECO:0000256" key="1">
    <source>
        <dbReference type="ARBA" id="ARBA00006153"/>
    </source>
</evidence>
<dbReference type="InterPro" id="IPR010158">
    <property type="entry name" value="Amidase_Cbmase"/>
</dbReference>
<feature type="binding site" evidence="3">
    <location>
        <position position="96"/>
    </location>
    <ligand>
        <name>Zn(2+)</name>
        <dbReference type="ChEBI" id="CHEBI:29105"/>
        <label>2</label>
    </ligand>
</feature>
<dbReference type="PANTHER" id="PTHR32494">
    <property type="entry name" value="ALLANTOATE DEIMINASE-RELATED"/>
    <property type="match status" value="1"/>
</dbReference>
<evidence type="ECO:0000256" key="3">
    <source>
        <dbReference type="PIRSR" id="PIRSR001235-1"/>
    </source>
</evidence>
<dbReference type="HOGENOM" id="CLU_024588_2_1_9"/>
<feature type="binding site" evidence="3">
    <location>
        <position position="192"/>
    </location>
    <ligand>
        <name>Zn(2+)</name>
        <dbReference type="ChEBI" id="CHEBI:29105"/>
        <label>1</label>
    </ligand>
</feature>
<evidence type="ECO:0000313" key="6">
    <source>
        <dbReference type="Proteomes" id="UP000027142"/>
    </source>
</evidence>
<dbReference type="GO" id="GO:0016813">
    <property type="term" value="F:hydrolase activity, acting on carbon-nitrogen (but not peptide) bonds, in linear amidines"/>
    <property type="evidence" value="ECO:0007669"/>
    <property type="project" value="InterPro"/>
</dbReference>
<dbReference type="PIRSF" id="PIRSF001235">
    <property type="entry name" value="Amidase_carbamoylase"/>
    <property type="match status" value="1"/>
</dbReference>
<dbReference type="Gene3D" id="3.40.630.10">
    <property type="entry name" value="Zn peptidases"/>
    <property type="match status" value="1"/>
</dbReference>
<dbReference type="Proteomes" id="UP000027142">
    <property type="component" value="Chromosome"/>
</dbReference>
<organism evidence="5 6">
    <name type="scientific">Shouchella lehensis G1</name>
    <dbReference type="NCBI Taxonomy" id="1246626"/>
    <lineage>
        <taxon>Bacteria</taxon>
        <taxon>Bacillati</taxon>
        <taxon>Bacillota</taxon>
        <taxon>Bacilli</taxon>
        <taxon>Bacillales</taxon>
        <taxon>Bacillaceae</taxon>
        <taxon>Shouchella</taxon>
    </lineage>
</organism>
<dbReference type="InterPro" id="IPR036264">
    <property type="entry name" value="Bact_exopeptidase_dim_dom"/>
</dbReference>
<dbReference type="Gene3D" id="3.30.70.360">
    <property type="match status" value="1"/>
</dbReference>
<dbReference type="InterPro" id="IPR011650">
    <property type="entry name" value="Peptidase_M20_dimer"/>
</dbReference>
<dbReference type="EMBL" id="CP003923">
    <property type="protein sequence ID" value="AIC94433.1"/>
    <property type="molecule type" value="Genomic_DNA"/>
</dbReference>
<keyword evidence="6" id="KW-1185">Reference proteome</keyword>
<protein>
    <submittedName>
        <fullName evidence="5">Allantoate amidohydrolase</fullName>
    </submittedName>
</protein>
<feature type="binding site" evidence="3">
    <location>
        <position position="85"/>
    </location>
    <ligand>
        <name>Zn(2+)</name>
        <dbReference type="ChEBI" id="CHEBI:29105"/>
        <label>1</label>
    </ligand>
</feature>
<dbReference type="InterPro" id="IPR002933">
    <property type="entry name" value="Peptidase_M20"/>
</dbReference>
<keyword evidence="3" id="KW-0862">Zinc</keyword>
<dbReference type="SUPFAM" id="SSF53187">
    <property type="entry name" value="Zn-dependent exopeptidases"/>
    <property type="match status" value="1"/>
</dbReference>
<dbReference type="AlphaFoldDB" id="A0A060M1K7"/>